<protein>
    <submittedName>
        <fullName evidence="1">Uncharacterized protein</fullName>
    </submittedName>
</protein>
<reference evidence="1" key="1">
    <citation type="journal article" date="2021" name="Proc. Natl. Acad. Sci. U.S.A.">
        <title>A Catalog of Tens of Thousands of Viruses from Human Metagenomes Reveals Hidden Associations with Chronic Diseases.</title>
        <authorList>
            <person name="Tisza M.J."/>
            <person name="Buck C.B."/>
        </authorList>
    </citation>
    <scope>NUCLEOTIDE SEQUENCE</scope>
    <source>
        <strain evidence="1">CtsNK10</strain>
    </source>
</reference>
<name>A0A8S5NKN9_9CAUD</name>
<accession>A0A8S5NKN9</accession>
<evidence type="ECO:0000313" key="1">
    <source>
        <dbReference type="EMBL" id="DAD95302.1"/>
    </source>
</evidence>
<proteinExistence type="predicted"/>
<dbReference type="EMBL" id="BK015191">
    <property type="protein sequence ID" value="DAD95302.1"/>
    <property type="molecule type" value="Genomic_DNA"/>
</dbReference>
<organism evidence="1">
    <name type="scientific">Podoviridae sp. ctsNK10</name>
    <dbReference type="NCBI Taxonomy" id="2826582"/>
    <lineage>
        <taxon>Viruses</taxon>
        <taxon>Duplodnaviria</taxon>
        <taxon>Heunggongvirae</taxon>
        <taxon>Uroviricota</taxon>
        <taxon>Caudoviricetes</taxon>
    </lineage>
</organism>
<sequence>MNPFNNLDQKQIDEDEDLVKLSTESDFVTNSTFTYKIGEYTDKLGEKKKTVFVDIEYNGKAGKKSFNDMRVWVSSYSQDGKHLAKTLYD</sequence>